<proteinExistence type="predicted"/>
<feature type="compositionally biased region" description="Basic and acidic residues" evidence="1">
    <location>
        <begin position="42"/>
        <end position="53"/>
    </location>
</feature>
<evidence type="ECO:0000313" key="4">
    <source>
        <dbReference type="Proteomes" id="UP000054007"/>
    </source>
</evidence>
<dbReference type="InterPro" id="IPR046522">
    <property type="entry name" value="DUF6699"/>
</dbReference>
<gene>
    <name evidence="3" type="ORF">CYLTODRAFT_465554</name>
</gene>
<organism evidence="3 4">
    <name type="scientific">Cylindrobasidium torrendii FP15055 ss-10</name>
    <dbReference type="NCBI Taxonomy" id="1314674"/>
    <lineage>
        <taxon>Eukaryota</taxon>
        <taxon>Fungi</taxon>
        <taxon>Dikarya</taxon>
        <taxon>Basidiomycota</taxon>
        <taxon>Agaricomycotina</taxon>
        <taxon>Agaricomycetes</taxon>
        <taxon>Agaricomycetidae</taxon>
        <taxon>Agaricales</taxon>
        <taxon>Marasmiineae</taxon>
        <taxon>Physalacriaceae</taxon>
        <taxon>Cylindrobasidium</taxon>
    </lineage>
</organism>
<dbReference type="Proteomes" id="UP000054007">
    <property type="component" value="Unassembled WGS sequence"/>
</dbReference>
<protein>
    <recommendedName>
        <fullName evidence="2">DUF6699 domain-containing protein</fullName>
    </recommendedName>
</protein>
<accession>A0A0D7B4H9</accession>
<dbReference type="STRING" id="1314674.A0A0D7B4H9"/>
<keyword evidence="4" id="KW-1185">Reference proteome</keyword>
<evidence type="ECO:0000259" key="2">
    <source>
        <dbReference type="Pfam" id="PF20415"/>
    </source>
</evidence>
<dbReference type="Pfam" id="PF20415">
    <property type="entry name" value="DUF6699"/>
    <property type="match status" value="1"/>
</dbReference>
<feature type="region of interest" description="Disordered" evidence="1">
    <location>
        <begin position="121"/>
        <end position="185"/>
    </location>
</feature>
<reference evidence="3 4" key="1">
    <citation type="journal article" date="2015" name="Fungal Genet. Biol.">
        <title>Evolution of novel wood decay mechanisms in Agaricales revealed by the genome sequences of Fistulina hepatica and Cylindrobasidium torrendii.</title>
        <authorList>
            <person name="Floudas D."/>
            <person name="Held B.W."/>
            <person name="Riley R."/>
            <person name="Nagy L.G."/>
            <person name="Koehler G."/>
            <person name="Ransdell A.S."/>
            <person name="Younus H."/>
            <person name="Chow J."/>
            <person name="Chiniquy J."/>
            <person name="Lipzen A."/>
            <person name="Tritt A."/>
            <person name="Sun H."/>
            <person name="Haridas S."/>
            <person name="LaButti K."/>
            <person name="Ohm R.A."/>
            <person name="Kues U."/>
            <person name="Blanchette R.A."/>
            <person name="Grigoriev I.V."/>
            <person name="Minto R.E."/>
            <person name="Hibbett D.S."/>
        </authorList>
    </citation>
    <scope>NUCLEOTIDE SEQUENCE [LARGE SCALE GENOMIC DNA]</scope>
    <source>
        <strain evidence="3 4">FP15055 ss-10</strain>
    </source>
</reference>
<feature type="compositionally biased region" description="Polar residues" evidence="1">
    <location>
        <begin position="152"/>
        <end position="165"/>
    </location>
</feature>
<feature type="domain" description="DUF6699" evidence="2">
    <location>
        <begin position="215"/>
        <end position="336"/>
    </location>
</feature>
<evidence type="ECO:0000313" key="3">
    <source>
        <dbReference type="EMBL" id="KIY65473.1"/>
    </source>
</evidence>
<feature type="compositionally biased region" description="Polar residues" evidence="1">
    <location>
        <begin position="128"/>
        <end position="142"/>
    </location>
</feature>
<dbReference type="EMBL" id="KN880589">
    <property type="protein sequence ID" value="KIY65473.1"/>
    <property type="molecule type" value="Genomic_DNA"/>
</dbReference>
<dbReference type="AlphaFoldDB" id="A0A0D7B4H9"/>
<dbReference type="OrthoDB" id="3265169at2759"/>
<feature type="region of interest" description="Disordered" evidence="1">
    <location>
        <begin position="28"/>
        <end position="95"/>
    </location>
</feature>
<evidence type="ECO:0000256" key="1">
    <source>
        <dbReference type="SAM" id="MobiDB-lite"/>
    </source>
</evidence>
<sequence>MSEAFDNCNISEEHPGRVKFSGEVKVNPFNQMLPTGAPPLRSEYRPLRDDHAYDTSQQLLRSGGRARSYEPPAGMSSREDPVVTNPGPSLPARPFELSVYSYNSGASSRQEQPFRTEPRYYEHRDSRQNPQQHRQSLHQPSAQPWPVDDQYIPTQASARPSNFETPHSPPLPHEDYSPPRTRTRSSEFVTSTLRRVFRSGSPSVNPALGIRSNEIQWDMRQSPTHQPGVHISSRILDQPAMSSNPESCMVVKHDLLPWPILVHADIERELTIRDVLKTISESLQTHVGARDLYDLRMSERVMQVLERAAERRGDVPGSYRRVDFLGQEYMFGGLEHIRGAHFRVRSFAS</sequence>
<name>A0A0D7B4H9_9AGAR</name>